<gene>
    <name evidence="2" type="ORF">CAUJ_LOCUS11299</name>
</gene>
<keyword evidence="1" id="KW-0472">Membrane</keyword>
<accession>A0A8S1HQN5</accession>
<dbReference type="AlphaFoldDB" id="A0A8S1HQN5"/>
<dbReference type="Proteomes" id="UP000835052">
    <property type="component" value="Unassembled WGS sequence"/>
</dbReference>
<proteinExistence type="predicted"/>
<evidence type="ECO:0000256" key="1">
    <source>
        <dbReference type="SAM" id="Phobius"/>
    </source>
</evidence>
<dbReference type="EMBL" id="CAJGYM010000054">
    <property type="protein sequence ID" value="CAD6195380.1"/>
    <property type="molecule type" value="Genomic_DNA"/>
</dbReference>
<name>A0A8S1HQN5_9PELO</name>
<organism evidence="2 3">
    <name type="scientific">Caenorhabditis auriculariae</name>
    <dbReference type="NCBI Taxonomy" id="2777116"/>
    <lineage>
        <taxon>Eukaryota</taxon>
        <taxon>Metazoa</taxon>
        <taxon>Ecdysozoa</taxon>
        <taxon>Nematoda</taxon>
        <taxon>Chromadorea</taxon>
        <taxon>Rhabditida</taxon>
        <taxon>Rhabditina</taxon>
        <taxon>Rhabditomorpha</taxon>
        <taxon>Rhabditoidea</taxon>
        <taxon>Rhabditidae</taxon>
        <taxon>Peloderinae</taxon>
        <taxon>Caenorhabditis</taxon>
    </lineage>
</organism>
<keyword evidence="3" id="KW-1185">Reference proteome</keyword>
<keyword evidence="1" id="KW-0812">Transmembrane</keyword>
<dbReference type="SUPFAM" id="SSF52058">
    <property type="entry name" value="L domain-like"/>
    <property type="match status" value="1"/>
</dbReference>
<evidence type="ECO:0000313" key="2">
    <source>
        <dbReference type="EMBL" id="CAD6195380.1"/>
    </source>
</evidence>
<reference evidence="2" key="1">
    <citation type="submission" date="2020-10" db="EMBL/GenBank/DDBJ databases">
        <authorList>
            <person name="Kikuchi T."/>
        </authorList>
    </citation>
    <scope>NUCLEOTIDE SEQUENCE</scope>
    <source>
        <strain evidence="2">NKZ352</strain>
    </source>
</reference>
<evidence type="ECO:0000313" key="3">
    <source>
        <dbReference type="Proteomes" id="UP000835052"/>
    </source>
</evidence>
<keyword evidence="1" id="KW-1133">Transmembrane helix</keyword>
<sequence>MFLLFFLASSCWAACYNQDIFIAEKVDIKSYEKETICNGIEASVWIHFGNITCASEGNRLKTLFKNLRIIFGQLKITGNVDCENLNFFQDLQILNKLDPAERPFVVEDPEHLLEDVSSIQFIFTPTFDCSRLKGWGEVSEKVLNDIQNVTAQYRLGFCEKNEKPKKEFLEHFIQAVIHGVLIGLLLSLLWISFITRCFKRFGTRFVDKWQRGALKRHMDEQPEFQQMGLSLTAERTGDAPKRHSKLQSVEALAPSAEPVKEPSKRAFPSAEKDSLTSFSQLLPVVMFVRSRSALVQKLSEELIFAELQQHLEAAQRKRELEQEWLERIWRVYSSCHEVLPEYRRLLFQFVQLVVVNADVPVTLEVTKYLKNMAESVKEKLELSNFLLEHEMRELSELFKKFGSNFILHAQKTCHLLRLETLQFSKDLEDFLERCMAGKIDVASMDLLKKSAADVHSAASRTPSLEKLFKMVRF</sequence>
<comment type="caution">
    <text evidence="2">The sequence shown here is derived from an EMBL/GenBank/DDBJ whole genome shotgun (WGS) entry which is preliminary data.</text>
</comment>
<feature type="transmembrane region" description="Helical" evidence="1">
    <location>
        <begin position="172"/>
        <end position="194"/>
    </location>
</feature>
<protein>
    <submittedName>
        <fullName evidence="2">Uncharacterized protein</fullName>
    </submittedName>
</protein>